<organism evidence="1 2">
    <name type="scientific">Streptomyces hydrogenans</name>
    <dbReference type="NCBI Taxonomy" id="1873719"/>
    <lineage>
        <taxon>Bacteria</taxon>
        <taxon>Bacillati</taxon>
        <taxon>Actinomycetota</taxon>
        <taxon>Actinomycetes</taxon>
        <taxon>Kitasatosporales</taxon>
        <taxon>Streptomycetaceae</taxon>
        <taxon>Streptomyces</taxon>
    </lineage>
</organism>
<evidence type="ECO:0000313" key="2">
    <source>
        <dbReference type="Proteomes" id="UP001052739"/>
    </source>
</evidence>
<name>A0ABQ3P651_9ACTN</name>
<accession>A0ABQ3P651</accession>
<dbReference type="EMBL" id="BNDW01000016">
    <property type="protein sequence ID" value="GHI20502.1"/>
    <property type="molecule type" value="Genomic_DNA"/>
</dbReference>
<gene>
    <name evidence="1" type="ORF">Shyd_18730</name>
</gene>
<reference evidence="1" key="1">
    <citation type="submission" date="2024-05" db="EMBL/GenBank/DDBJ databases">
        <title>Whole genome shotgun sequence of Streptomyces hydrogenans NBRC 13475.</title>
        <authorList>
            <person name="Komaki H."/>
            <person name="Tamura T."/>
        </authorList>
    </citation>
    <scope>NUCLEOTIDE SEQUENCE</scope>
    <source>
        <strain evidence="1">NBRC 13475</strain>
    </source>
</reference>
<keyword evidence="2" id="KW-1185">Reference proteome</keyword>
<comment type="caution">
    <text evidence="1">The sequence shown here is derived from an EMBL/GenBank/DDBJ whole genome shotgun (WGS) entry which is preliminary data.</text>
</comment>
<dbReference type="Proteomes" id="UP001052739">
    <property type="component" value="Unassembled WGS sequence"/>
</dbReference>
<proteinExistence type="predicted"/>
<sequence>MSEAWENDEAEYAAGIAHSISKSWNAVHGPIYAAADALCTDADEPWKSADLRRPPGTPQR</sequence>
<evidence type="ECO:0000313" key="1">
    <source>
        <dbReference type="EMBL" id="GHI20502.1"/>
    </source>
</evidence>
<protein>
    <submittedName>
        <fullName evidence="1">Uncharacterized protein</fullName>
    </submittedName>
</protein>